<feature type="region of interest" description="Disordered" evidence="1">
    <location>
        <begin position="52"/>
        <end position="145"/>
    </location>
</feature>
<gene>
    <name evidence="2" type="ORF">AMAG_15962</name>
</gene>
<feature type="compositionally biased region" description="Polar residues" evidence="1">
    <location>
        <begin position="83"/>
        <end position="103"/>
    </location>
</feature>
<dbReference type="OrthoDB" id="10596808at2759"/>
<dbReference type="EMBL" id="GG745376">
    <property type="protein sequence ID" value="KNE72020.1"/>
    <property type="molecule type" value="Genomic_DNA"/>
</dbReference>
<reference evidence="3" key="2">
    <citation type="submission" date="2009-11" db="EMBL/GenBank/DDBJ databases">
        <title>The Genome Sequence of Allomyces macrogynus strain ATCC 38327.</title>
        <authorList>
            <consortium name="The Broad Institute Genome Sequencing Platform"/>
            <person name="Russ C."/>
            <person name="Cuomo C."/>
            <person name="Shea T."/>
            <person name="Young S.K."/>
            <person name="Zeng Q."/>
            <person name="Koehrsen M."/>
            <person name="Haas B."/>
            <person name="Borodovsky M."/>
            <person name="Guigo R."/>
            <person name="Alvarado L."/>
            <person name="Berlin A."/>
            <person name="Borenstein D."/>
            <person name="Chen Z."/>
            <person name="Engels R."/>
            <person name="Freedman E."/>
            <person name="Gellesch M."/>
            <person name="Goldberg J."/>
            <person name="Griggs A."/>
            <person name="Gujja S."/>
            <person name="Heiman D."/>
            <person name="Hepburn T."/>
            <person name="Howarth C."/>
            <person name="Jen D."/>
            <person name="Larson L."/>
            <person name="Lewis B."/>
            <person name="Mehta T."/>
            <person name="Park D."/>
            <person name="Pearson M."/>
            <person name="Roberts A."/>
            <person name="Saif S."/>
            <person name="Shenoy N."/>
            <person name="Sisk P."/>
            <person name="Stolte C."/>
            <person name="Sykes S."/>
            <person name="Walk T."/>
            <person name="White J."/>
            <person name="Yandava C."/>
            <person name="Burger G."/>
            <person name="Gray M.W."/>
            <person name="Holland P.W.H."/>
            <person name="King N."/>
            <person name="Lang F.B.F."/>
            <person name="Roger A.J."/>
            <person name="Ruiz-Trillo I."/>
            <person name="Lander E."/>
            <person name="Nusbaum C."/>
        </authorList>
    </citation>
    <scope>NUCLEOTIDE SEQUENCE [LARGE SCALE GENOMIC DNA]</scope>
    <source>
        <strain evidence="3">ATCC 38327</strain>
    </source>
</reference>
<evidence type="ECO:0000313" key="3">
    <source>
        <dbReference type="Proteomes" id="UP000054350"/>
    </source>
</evidence>
<dbReference type="AlphaFoldDB" id="A0A0L0TBE7"/>
<organism evidence="2 3">
    <name type="scientific">Allomyces macrogynus (strain ATCC 38327)</name>
    <name type="common">Allomyces javanicus var. macrogynus</name>
    <dbReference type="NCBI Taxonomy" id="578462"/>
    <lineage>
        <taxon>Eukaryota</taxon>
        <taxon>Fungi</taxon>
        <taxon>Fungi incertae sedis</taxon>
        <taxon>Blastocladiomycota</taxon>
        <taxon>Blastocladiomycetes</taxon>
        <taxon>Blastocladiales</taxon>
        <taxon>Blastocladiaceae</taxon>
        <taxon>Allomyces</taxon>
    </lineage>
</organism>
<dbReference type="Proteomes" id="UP000054350">
    <property type="component" value="Unassembled WGS sequence"/>
</dbReference>
<dbReference type="VEuPathDB" id="FungiDB:AMAG_15962"/>
<feature type="region of interest" description="Disordered" evidence="1">
    <location>
        <begin position="1"/>
        <end position="37"/>
    </location>
</feature>
<feature type="compositionally biased region" description="Low complexity" evidence="1">
    <location>
        <begin position="1"/>
        <end position="33"/>
    </location>
</feature>
<reference evidence="2 3" key="1">
    <citation type="submission" date="2009-11" db="EMBL/GenBank/DDBJ databases">
        <title>Annotation of Allomyces macrogynus ATCC 38327.</title>
        <authorList>
            <consortium name="The Broad Institute Genome Sequencing Platform"/>
            <person name="Russ C."/>
            <person name="Cuomo C."/>
            <person name="Burger G."/>
            <person name="Gray M.W."/>
            <person name="Holland P.W.H."/>
            <person name="King N."/>
            <person name="Lang F.B.F."/>
            <person name="Roger A.J."/>
            <person name="Ruiz-Trillo I."/>
            <person name="Young S.K."/>
            <person name="Zeng Q."/>
            <person name="Gargeya S."/>
            <person name="Fitzgerald M."/>
            <person name="Haas B."/>
            <person name="Abouelleil A."/>
            <person name="Alvarado L."/>
            <person name="Arachchi H.M."/>
            <person name="Berlin A."/>
            <person name="Chapman S.B."/>
            <person name="Gearin G."/>
            <person name="Goldberg J."/>
            <person name="Griggs A."/>
            <person name="Gujja S."/>
            <person name="Hansen M."/>
            <person name="Heiman D."/>
            <person name="Howarth C."/>
            <person name="Larimer J."/>
            <person name="Lui A."/>
            <person name="MacDonald P.J.P."/>
            <person name="McCowen C."/>
            <person name="Montmayeur A."/>
            <person name="Murphy C."/>
            <person name="Neiman D."/>
            <person name="Pearson M."/>
            <person name="Priest M."/>
            <person name="Roberts A."/>
            <person name="Saif S."/>
            <person name="Shea T."/>
            <person name="Sisk P."/>
            <person name="Stolte C."/>
            <person name="Sykes S."/>
            <person name="Wortman J."/>
            <person name="Nusbaum C."/>
            <person name="Birren B."/>
        </authorList>
    </citation>
    <scope>NUCLEOTIDE SEQUENCE [LARGE SCALE GENOMIC DNA]</scope>
    <source>
        <strain evidence="2 3">ATCC 38327</strain>
    </source>
</reference>
<accession>A0A0L0TBE7</accession>
<keyword evidence="3" id="KW-1185">Reference proteome</keyword>
<name>A0A0L0TBE7_ALLM3</name>
<sequence>MLSEPTSTTTPTAPTPSTTTAAPADGTTATAPAMQNHDPFNDPAFFFANGGFNDGSWLANPSGTDGNDFGSLFGGNNSFFPNASNGGDTSNDVGGQSASWAQPTQSGDGSGTGTGTGTDQLTDMFASAPWGNQQPQDGTSGGDFASMLPDWFSSLF</sequence>
<evidence type="ECO:0000313" key="2">
    <source>
        <dbReference type="EMBL" id="KNE72020.1"/>
    </source>
</evidence>
<proteinExistence type="predicted"/>
<feature type="compositionally biased region" description="Low complexity" evidence="1">
    <location>
        <begin position="65"/>
        <end position="82"/>
    </location>
</feature>
<protein>
    <submittedName>
        <fullName evidence="2">Uncharacterized protein</fullName>
    </submittedName>
</protein>
<evidence type="ECO:0000256" key="1">
    <source>
        <dbReference type="SAM" id="MobiDB-lite"/>
    </source>
</evidence>